<name>A0AAJ7T9F2_PETMA</name>
<dbReference type="AlphaFoldDB" id="A0AAJ7T9F2"/>
<dbReference type="PANTHER" id="PTHR47266">
    <property type="entry name" value="ENDONUCLEASE-RELATED"/>
    <property type="match status" value="1"/>
</dbReference>
<protein>
    <submittedName>
        <fullName evidence="3">WAS/WASL-interacting protein family member 1-like</fullName>
    </submittedName>
</protein>
<organism evidence="2 3">
    <name type="scientific">Petromyzon marinus</name>
    <name type="common">Sea lamprey</name>
    <dbReference type="NCBI Taxonomy" id="7757"/>
    <lineage>
        <taxon>Eukaryota</taxon>
        <taxon>Metazoa</taxon>
        <taxon>Chordata</taxon>
        <taxon>Craniata</taxon>
        <taxon>Vertebrata</taxon>
        <taxon>Cyclostomata</taxon>
        <taxon>Hyperoartia</taxon>
        <taxon>Petromyzontiformes</taxon>
        <taxon>Petromyzontidae</taxon>
        <taxon>Petromyzon</taxon>
    </lineage>
</organism>
<evidence type="ECO:0000256" key="1">
    <source>
        <dbReference type="SAM" id="MobiDB-lite"/>
    </source>
</evidence>
<accession>A0AAJ7T9F2</accession>
<dbReference type="Gene3D" id="3.30.420.10">
    <property type="entry name" value="Ribonuclease H-like superfamily/Ribonuclease H"/>
    <property type="match status" value="1"/>
</dbReference>
<reference evidence="3" key="1">
    <citation type="submission" date="2025-08" db="UniProtKB">
        <authorList>
            <consortium name="RefSeq"/>
        </authorList>
    </citation>
    <scope>IDENTIFICATION</scope>
    <source>
        <tissue evidence="3">Sperm</tissue>
    </source>
</reference>
<dbReference type="InterPro" id="IPR052160">
    <property type="entry name" value="Gypsy_RT_Integrase-like"/>
</dbReference>
<dbReference type="KEGG" id="pmrn:116943725"/>
<proteinExistence type="predicted"/>
<feature type="compositionally biased region" description="Basic and acidic residues" evidence="1">
    <location>
        <begin position="126"/>
        <end position="146"/>
    </location>
</feature>
<evidence type="ECO:0000313" key="3">
    <source>
        <dbReference type="RefSeq" id="XP_032812731.1"/>
    </source>
</evidence>
<dbReference type="GO" id="GO:0003676">
    <property type="term" value="F:nucleic acid binding"/>
    <property type="evidence" value="ECO:0007669"/>
    <property type="project" value="InterPro"/>
</dbReference>
<dbReference type="InterPro" id="IPR012337">
    <property type="entry name" value="RNaseH-like_sf"/>
</dbReference>
<evidence type="ECO:0000313" key="2">
    <source>
        <dbReference type="Proteomes" id="UP001318040"/>
    </source>
</evidence>
<feature type="region of interest" description="Disordered" evidence="1">
    <location>
        <begin position="93"/>
        <end position="161"/>
    </location>
</feature>
<keyword evidence="2" id="KW-1185">Reference proteome</keyword>
<dbReference type="Proteomes" id="UP001318040">
    <property type="component" value="Chromosome 19"/>
</dbReference>
<dbReference type="SUPFAM" id="SSF53098">
    <property type="entry name" value="Ribonuclease H-like"/>
    <property type="match status" value="1"/>
</dbReference>
<dbReference type="RefSeq" id="XP_032812731.1">
    <property type="nucleotide sequence ID" value="XM_032956840.1"/>
</dbReference>
<sequence>MVERMNQTLAGKLKCMAAANQWDWDEHLPYALFAYATTVHTSTGQTPFLMMFGRESRLPTDPLFGVPPPQWEEGSRPVEHLMETPRGARVRAYPQGEAAHQRQEQGARPRIQPPFYSAGSKPAGTQDRREPLEWRSRPPPEPRETEPPPPRPATRAGRVPRTLRRYLVGATQTRCSSQPGTGTGTSGGCVVPPQWSRSVEAVPTAVTPPPVPQISRHSPEAGALSDVRFLPSTQLWCRCSGAAPSVPCPPP</sequence>
<gene>
    <name evidence="3" type="primary">LOC116943725</name>
</gene>
<dbReference type="InterPro" id="IPR036397">
    <property type="entry name" value="RNaseH_sf"/>
</dbReference>